<keyword evidence="1" id="KW-0812">Transmembrane</keyword>
<gene>
    <name evidence="2" type="ORF">ACFOW8_15995</name>
</gene>
<evidence type="ECO:0000256" key="1">
    <source>
        <dbReference type="SAM" id="Phobius"/>
    </source>
</evidence>
<dbReference type="Proteomes" id="UP001595767">
    <property type="component" value="Unassembled WGS sequence"/>
</dbReference>
<evidence type="ECO:0000313" key="3">
    <source>
        <dbReference type="Proteomes" id="UP001595767"/>
    </source>
</evidence>
<proteinExistence type="predicted"/>
<sequence>MDTTEICPHPAKLDGDILRGIGVGTLIATALAAVIIPDALNISELTENSGRWRDFVLLGAGLVSITVTCLYAIIAILIRYRRWRAPTALRESEVRAIQRATEELEFGQVREPNRLHFDKLLCHCGDSIATATHLYTSATKSAAWSSTYLASTREEFDVRGTWVEIVCDIVGLHIKEQQLGPRPSGSGPSAGLAIREWEGAIELLSILWFEITSRIVAFEALQRAVIELDHELSYSLAASRAEEVARDLIEITTLHKIQSDDSTHRIPDRVNSVTIAIRELVEISTGQVETLKAFAPKSYDKA</sequence>
<name>A0ABV8L7I5_9NOCA</name>
<feature type="transmembrane region" description="Helical" evidence="1">
    <location>
        <begin position="17"/>
        <end position="36"/>
    </location>
</feature>
<evidence type="ECO:0000313" key="2">
    <source>
        <dbReference type="EMBL" id="MFC4126440.1"/>
    </source>
</evidence>
<comment type="caution">
    <text evidence="2">The sequence shown here is derived from an EMBL/GenBank/DDBJ whole genome shotgun (WGS) entry which is preliminary data.</text>
</comment>
<reference evidence="3" key="1">
    <citation type="journal article" date="2019" name="Int. J. Syst. Evol. Microbiol.">
        <title>The Global Catalogue of Microorganisms (GCM) 10K type strain sequencing project: providing services to taxonomists for standard genome sequencing and annotation.</title>
        <authorList>
            <consortium name="The Broad Institute Genomics Platform"/>
            <consortium name="The Broad Institute Genome Sequencing Center for Infectious Disease"/>
            <person name="Wu L."/>
            <person name="Ma J."/>
        </authorList>
    </citation>
    <scope>NUCLEOTIDE SEQUENCE [LARGE SCALE GENOMIC DNA]</scope>
    <source>
        <strain evidence="3">CGMCC 4.7204</strain>
    </source>
</reference>
<protein>
    <submittedName>
        <fullName evidence="2">Uncharacterized protein</fullName>
    </submittedName>
</protein>
<feature type="transmembrane region" description="Helical" evidence="1">
    <location>
        <begin position="56"/>
        <end position="80"/>
    </location>
</feature>
<keyword evidence="1" id="KW-1133">Transmembrane helix</keyword>
<dbReference type="RefSeq" id="WP_378551417.1">
    <property type="nucleotide sequence ID" value="NZ_JBHSBA010000007.1"/>
</dbReference>
<accession>A0ABV8L7I5</accession>
<keyword evidence="3" id="KW-1185">Reference proteome</keyword>
<dbReference type="EMBL" id="JBHSBA010000007">
    <property type="protein sequence ID" value="MFC4126440.1"/>
    <property type="molecule type" value="Genomic_DNA"/>
</dbReference>
<keyword evidence="1" id="KW-0472">Membrane</keyword>
<organism evidence="2 3">
    <name type="scientific">Nocardia rhizosphaerae</name>
    <dbReference type="NCBI Taxonomy" id="1691571"/>
    <lineage>
        <taxon>Bacteria</taxon>
        <taxon>Bacillati</taxon>
        <taxon>Actinomycetota</taxon>
        <taxon>Actinomycetes</taxon>
        <taxon>Mycobacteriales</taxon>
        <taxon>Nocardiaceae</taxon>
        <taxon>Nocardia</taxon>
    </lineage>
</organism>